<dbReference type="GO" id="GO:0140359">
    <property type="term" value="F:ABC-type transporter activity"/>
    <property type="evidence" value="ECO:0007669"/>
    <property type="project" value="InterPro"/>
</dbReference>
<evidence type="ECO:0000256" key="5">
    <source>
        <dbReference type="SAM" id="Phobius"/>
    </source>
</evidence>
<feature type="transmembrane region" description="Helical" evidence="5">
    <location>
        <begin position="275"/>
        <end position="296"/>
    </location>
</feature>
<dbReference type="RefSeq" id="WP_046978055.1">
    <property type="nucleotide sequence ID" value="NZ_CP043476.1"/>
</dbReference>
<proteinExistence type="predicted"/>
<protein>
    <submittedName>
        <fullName evidence="7">ABC transporter permease</fullName>
    </submittedName>
</protein>
<dbReference type="OrthoDB" id="5486437at2"/>
<evidence type="ECO:0000256" key="2">
    <source>
        <dbReference type="ARBA" id="ARBA00022692"/>
    </source>
</evidence>
<reference evidence="8" key="1">
    <citation type="submission" date="2016-08" db="EMBL/GenBank/DDBJ databases">
        <authorList>
            <person name="Merda D."/>
            <person name="Briand M."/>
            <person name="Taghouti G."/>
            <person name="Carrere S."/>
            <person name="Gouzy J."/>
            <person name="Portier P."/>
            <person name="Jacques M.-A."/>
            <person name="Fischer-Le Saux M."/>
        </authorList>
    </citation>
    <scope>NUCLEOTIDE SEQUENCE [LARGE SCALE GENOMIC DNA]</scope>
    <source>
        <strain evidence="8">CFBP1156</strain>
    </source>
</reference>
<feature type="transmembrane region" description="Helical" evidence="5">
    <location>
        <begin position="358"/>
        <end position="379"/>
    </location>
</feature>
<gene>
    <name evidence="7" type="ORF">XhyaCFBP1156_03245</name>
</gene>
<evidence type="ECO:0000256" key="1">
    <source>
        <dbReference type="ARBA" id="ARBA00004141"/>
    </source>
</evidence>
<dbReference type="Proteomes" id="UP000238261">
    <property type="component" value="Unassembled WGS sequence"/>
</dbReference>
<evidence type="ECO:0000313" key="7">
    <source>
        <dbReference type="EMBL" id="PPU99299.1"/>
    </source>
</evidence>
<dbReference type="GO" id="GO:0016020">
    <property type="term" value="C:membrane"/>
    <property type="evidence" value="ECO:0007669"/>
    <property type="project" value="UniProtKB-SubCell"/>
</dbReference>
<keyword evidence="3 5" id="KW-1133">Transmembrane helix</keyword>
<dbReference type="EMBL" id="MDEG01000002">
    <property type="protein sequence ID" value="PPU99299.1"/>
    <property type="molecule type" value="Genomic_DNA"/>
</dbReference>
<feature type="domain" description="ABC-2 type transporter transmembrane" evidence="6">
    <location>
        <begin position="22"/>
        <end position="353"/>
    </location>
</feature>
<dbReference type="PANTHER" id="PTHR43471">
    <property type="entry name" value="ABC TRANSPORTER PERMEASE"/>
    <property type="match status" value="1"/>
</dbReference>
<accession>A0A2S7F1I7</accession>
<evidence type="ECO:0000256" key="4">
    <source>
        <dbReference type="ARBA" id="ARBA00023136"/>
    </source>
</evidence>
<feature type="transmembrane region" description="Helical" evidence="5">
    <location>
        <begin position="182"/>
        <end position="204"/>
    </location>
</feature>
<dbReference type="InterPro" id="IPR013525">
    <property type="entry name" value="ABC2_TM"/>
</dbReference>
<feature type="transmembrane region" description="Helical" evidence="5">
    <location>
        <begin position="234"/>
        <end position="255"/>
    </location>
</feature>
<dbReference type="PANTHER" id="PTHR43471:SF3">
    <property type="entry name" value="ABC TRANSPORTER PERMEASE PROTEIN NATB"/>
    <property type="match status" value="1"/>
</dbReference>
<sequence length="392" mass="41820">MNAALVVYLKEMQESIRDSKTLINSLLLGPLVAPLIMLLVIGTEIGRKEEVRNHVVTVEVQGAGNAPKLVAALQSDVLHLVPIDTRLPGKPDAKSTSLVGLRIPNGFEQAWNSNQPAQAVISYDSSNKDSAADATKLRMAILVLSQSTTAVRLLENGLPPSIITPIAISEHDRSTPSSRAGVLFTMLPYFFILGAFIGGMPIAIDTTAGERERRSLESLFINPVRRSTILIGKIAATSTFSVTTVMISVIAFSLIGRSLPIDRLGMSLDLNASFALTTLLIMAPLCILTASTQILVGAFSSSYRQAQTSLSLLMFVPIVPSILLSLKQASASSISYATPLLSQHLIVSRLLRTEAVPFGGIALCVTATLIAVAVMFLGIKRIYDSSSLPIAV</sequence>
<dbReference type="Pfam" id="PF12698">
    <property type="entry name" value="ABC2_membrane_3"/>
    <property type="match status" value="1"/>
</dbReference>
<keyword evidence="8" id="KW-1185">Reference proteome</keyword>
<feature type="transmembrane region" description="Helical" evidence="5">
    <location>
        <begin position="21"/>
        <end position="41"/>
    </location>
</feature>
<organism evidence="7 8">
    <name type="scientific">Xanthomonas hyacinthi</name>
    <dbReference type="NCBI Taxonomy" id="56455"/>
    <lineage>
        <taxon>Bacteria</taxon>
        <taxon>Pseudomonadati</taxon>
        <taxon>Pseudomonadota</taxon>
        <taxon>Gammaproteobacteria</taxon>
        <taxon>Lysobacterales</taxon>
        <taxon>Lysobacteraceae</taxon>
        <taxon>Xanthomonas</taxon>
    </lineage>
</organism>
<comment type="caution">
    <text evidence="7">The sequence shown here is derived from an EMBL/GenBank/DDBJ whole genome shotgun (WGS) entry which is preliminary data.</text>
</comment>
<evidence type="ECO:0000313" key="8">
    <source>
        <dbReference type="Proteomes" id="UP000238261"/>
    </source>
</evidence>
<evidence type="ECO:0000256" key="3">
    <source>
        <dbReference type="ARBA" id="ARBA00022989"/>
    </source>
</evidence>
<keyword evidence="4 5" id="KW-0472">Membrane</keyword>
<evidence type="ECO:0000259" key="6">
    <source>
        <dbReference type="Pfam" id="PF12698"/>
    </source>
</evidence>
<comment type="subcellular location">
    <subcellularLocation>
        <location evidence="1">Membrane</location>
        <topology evidence="1">Multi-pass membrane protein</topology>
    </subcellularLocation>
</comment>
<feature type="transmembrane region" description="Helical" evidence="5">
    <location>
        <begin position="308"/>
        <end position="326"/>
    </location>
</feature>
<keyword evidence="2 5" id="KW-0812">Transmembrane</keyword>
<dbReference type="AlphaFoldDB" id="A0A2S7F1I7"/>
<name>A0A2S7F1I7_9XANT</name>